<evidence type="ECO:0000256" key="4">
    <source>
        <dbReference type="SAM" id="Coils"/>
    </source>
</evidence>
<evidence type="ECO:0000256" key="3">
    <source>
        <dbReference type="ARBA" id="ARBA00023012"/>
    </source>
</evidence>
<dbReference type="Gene3D" id="3.30.565.10">
    <property type="entry name" value="Histidine kinase-like ATPase, C-terminal domain"/>
    <property type="match status" value="1"/>
</dbReference>
<dbReference type="Pfam" id="PF07730">
    <property type="entry name" value="HisKA_3"/>
    <property type="match status" value="1"/>
</dbReference>
<gene>
    <name evidence="7" type="ORF">Afil01_30400</name>
</gene>
<evidence type="ECO:0000256" key="2">
    <source>
        <dbReference type="ARBA" id="ARBA00022777"/>
    </source>
</evidence>
<dbReference type="InterPro" id="IPR050482">
    <property type="entry name" value="Sensor_HK_TwoCompSys"/>
</dbReference>
<dbReference type="Gene3D" id="1.20.5.1930">
    <property type="match status" value="1"/>
</dbReference>
<dbReference type="InterPro" id="IPR036890">
    <property type="entry name" value="HATPase_C_sf"/>
</dbReference>
<feature type="domain" description="Histidine kinase/HSP90-like ATPase" evidence="6">
    <location>
        <begin position="294"/>
        <end position="385"/>
    </location>
</feature>
<keyword evidence="4" id="KW-0175">Coiled coil</keyword>
<sequence>MITDPRPEPRSWTTTLHRWYTVAWLCFGIAPSVIGLRDEPGAAKYLAAALLVVLCLGYWAVRVLPANPVLRPTGYLAVLALILGAMAALPGGGAALLIVSLPQFWIFGPGRRVPIALAGLATAATAAGAVVASEDFPMGPILFTVGGYIAAVLLGLFVGRVVEDGEARARRLAAELAVAEGRLAEAHRSRGAAEERERLAREIHDTIAQGLASIVVLAEAARADGEGGSRQLTSIERTARENLAEARALVSAGHDTGLQGGSFADTLRRVLDRFAEDTGLTVEAELPDVDLDRHTRVALLRCAQESLANVRKHAEATTVSVLVAARPGAIELEITDDGRGFVPGPTTGFGLRGMRARLAELGGELTLTTSPGEGTRVLATVPAEE</sequence>
<organism evidence="7 8">
    <name type="scientific">Actinorhabdospora filicis</name>
    <dbReference type="NCBI Taxonomy" id="1785913"/>
    <lineage>
        <taxon>Bacteria</taxon>
        <taxon>Bacillati</taxon>
        <taxon>Actinomycetota</taxon>
        <taxon>Actinomycetes</taxon>
        <taxon>Micromonosporales</taxon>
        <taxon>Micromonosporaceae</taxon>
        <taxon>Actinorhabdospora</taxon>
    </lineage>
</organism>
<dbReference type="CDD" id="cd16917">
    <property type="entry name" value="HATPase_UhpB-NarQ-NarX-like"/>
    <property type="match status" value="1"/>
</dbReference>
<evidence type="ECO:0000259" key="6">
    <source>
        <dbReference type="SMART" id="SM00387"/>
    </source>
</evidence>
<comment type="caution">
    <text evidence="7">The sequence shown here is derived from an EMBL/GenBank/DDBJ whole genome shotgun (WGS) entry which is preliminary data.</text>
</comment>
<feature type="transmembrane region" description="Helical" evidence="5">
    <location>
        <begin position="19"/>
        <end position="36"/>
    </location>
</feature>
<dbReference type="GO" id="GO:0046983">
    <property type="term" value="F:protein dimerization activity"/>
    <property type="evidence" value="ECO:0007669"/>
    <property type="project" value="InterPro"/>
</dbReference>
<proteinExistence type="predicted"/>
<dbReference type="PANTHER" id="PTHR24421:SF62">
    <property type="entry name" value="SENSORY TRANSDUCTION HISTIDINE KINASE"/>
    <property type="match status" value="1"/>
</dbReference>
<name>A0A9W6W9Q2_9ACTN</name>
<dbReference type="AlphaFoldDB" id="A0A9W6W9Q2"/>
<keyword evidence="5" id="KW-0472">Membrane</keyword>
<keyword evidence="3" id="KW-0902">Two-component regulatory system</keyword>
<feature type="transmembrane region" description="Helical" evidence="5">
    <location>
        <begin position="43"/>
        <end position="61"/>
    </location>
</feature>
<feature type="transmembrane region" description="Helical" evidence="5">
    <location>
        <begin position="138"/>
        <end position="162"/>
    </location>
</feature>
<dbReference type="PIRSF" id="PIRSF037434">
    <property type="entry name" value="STHK_ChrS"/>
    <property type="match status" value="1"/>
</dbReference>
<feature type="transmembrane region" description="Helical" evidence="5">
    <location>
        <begin position="113"/>
        <end position="132"/>
    </location>
</feature>
<dbReference type="Pfam" id="PF02518">
    <property type="entry name" value="HATPase_c"/>
    <property type="match status" value="1"/>
</dbReference>
<evidence type="ECO:0000313" key="8">
    <source>
        <dbReference type="Proteomes" id="UP001165079"/>
    </source>
</evidence>
<dbReference type="SMART" id="SM00387">
    <property type="entry name" value="HATPase_c"/>
    <property type="match status" value="1"/>
</dbReference>
<dbReference type="InterPro" id="IPR017205">
    <property type="entry name" value="Sig_transdc_His_kinase_ChrS"/>
</dbReference>
<protein>
    <recommendedName>
        <fullName evidence="6">Histidine kinase/HSP90-like ATPase domain-containing protein</fullName>
    </recommendedName>
</protein>
<evidence type="ECO:0000256" key="5">
    <source>
        <dbReference type="SAM" id="Phobius"/>
    </source>
</evidence>
<evidence type="ECO:0000313" key="7">
    <source>
        <dbReference type="EMBL" id="GLZ78233.1"/>
    </source>
</evidence>
<feature type="coiled-coil region" evidence="4">
    <location>
        <begin position="162"/>
        <end position="189"/>
    </location>
</feature>
<keyword evidence="2" id="KW-0418">Kinase</keyword>
<dbReference type="GO" id="GO:0016020">
    <property type="term" value="C:membrane"/>
    <property type="evidence" value="ECO:0007669"/>
    <property type="project" value="InterPro"/>
</dbReference>
<keyword evidence="1" id="KW-0808">Transferase</keyword>
<dbReference type="SUPFAM" id="SSF55874">
    <property type="entry name" value="ATPase domain of HSP90 chaperone/DNA topoisomerase II/histidine kinase"/>
    <property type="match status" value="1"/>
</dbReference>
<accession>A0A9W6W9Q2</accession>
<dbReference type="GO" id="GO:0000155">
    <property type="term" value="F:phosphorelay sensor kinase activity"/>
    <property type="evidence" value="ECO:0007669"/>
    <property type="project" value="InterPro"/>
</dbReference>
<dbReference type="InterPro" id="IPR011712">
    <property type="entry name" value="Sig_transdc_His_kin_sub3_dim/P"/>
</dbReference>
<dbReference type="PANTHER" id="PTHR24421">
    <property type="entry name" value="NITRATE/NITRITE SENSOR PROTEIN NARX-RELATED"/>
    <property type="match status" value="1"/>
</dbReference>
<keyword evidence="8" id="KW-1185">Reference proteome</keyword>
<feature type="transmembrane region" description="Helical" evidence="5">
    <location>
        <begin position="73"/>
        <end position="101"/>
    </location>
</feature>
<evidence type="ECO:0000256" key="1">
    <source>
        <dbReference type="ARBA" id="ARBA00022679"/>
    </source>
</evidence>
<dbReference type="InterPro" id="IPR003594">
    <property type="entry name" value="HATPase_dom"/>
</dbReference>
<reference evidence="7" key="1">
    <citation type="submission" date="2023-03" db="EMBL/GenBank/DDBJ databases">
        <title>Actinorhabdospora filicis NBRC 111898.</title>
        <authorList>
            <person name="Ichikawa N."/>
            <person name="Sato H."/>
            <person name="Tonouchi N."/>
        </authorList>
    </citation>
    <scope>NUCLEOTIDE SEQUENCE</scope>
    <source>
        <strain evidence="7">NBRC 111898</strain>
    </source>
</reference>
<dbReference type="Proteomes" id="UP001165079">
    <property type="component" value="Unassembled WGS sequence"/>
</dbReference>
<keyword evidence="5" id="KW-1133">Transmembrane helix</keyword>
<keyword evidence="5" id="KW-0812">Transmembrane</keyword>
<dbReference type="EMBL" id="BSTX01000002">
    <property type="protein sequence ID" value="GLZ78233.1"/>
    <property type="molecule type" value="Genomic_DNA"/>
</dbReference>
<dbReference type="RefSeq" id="WP_285663400.1">
    <property type="nucleotide sequence ID" value="NZ_BSTX01000002.1"/>
</dbReference>